<keyword evidence="3" id="KW-1185">Reference proteome</keyword>
<protein>
    <recommendedName>
        <fullName evidence="4">Cell shape protein MreC</fullName>
    </recommendedName>
</protein>
<evidence type="ECO:0000313" key="2">
    <source>
        <dbReference type="EMBL" id="SKA73174.1"/>
    </source>
</evidence>
<accession>A0A1T4W768</accession>
<dbReference type="EMBL" id="FUYF01000001">
    <property type="protein sequence ID" value="SKA73174.1"/>
    <property type="molecule type" value="Genomic_DNA"/>
</dbReference>
<reference evidence="2 3" key="1">
    <citation type="submission" date="2017-02" db="EMBL/GenBank/DDBJ databases">
        <authorList>
            <person name="Peterson S.W."/>
        </authorList>
    </citation>
    <scope>NUCLEOTIDE SEQUENCE [LARGE SCALE GENOMIC DNA]</scope>
    <source>
        <strain evidence="2 3">ATCC 27749</strain>
    </source>
</reference>
<proteinExistence type="predicted"/>
<dbReference type="AlphaFoldDB" id="A0A1T4W768"/>
<evidence type="ECO:0008006" key="4">
    <source>
        <dbReference type="Google" id="ProtNLM"/>
    </source>
</evidence>
<keyword evidence="1" id="KW-1133">Transmembrane helix</keyword>
<evidence type="ECO:0000313" key="3">
    <source>
        <dbReference type="Proteomes" id="UP000190286"/>
    </source>
</evidence>
<evidence type="ECO:0000256" key="1">
    <source>
        <dbReference type="SAM" id="Phobius"/>
    </source>
</evidence>
<sequence>MLVIDPGTLRLPLRSAGEQCSPLHALYSFCIIPKSNPVPQGIFCLGVMFVQLDLSCRRRRRWRWAVPLVLAALLLALPQLAALRPAALARVDRVVGRHYMTRLDALQQENFTLHQQLAQSADALAENAALRQLVGCGRGITGVTPARVVARGVGGFTLACPDAAPGNAVLDAGGRYAGVVTRTDGDTCTVEFSAAAGLCGSYAGLVTPGQWVLTGLPADCALTAGDIVTTAGGDWLGTLAAAPAPDADGLTAQVPLTDTADLWGTVYFVKK</sequence>
<feature type="transmembrane region" description="Helical" evidence="1">
    <location>
        <begin position="64"/>
        <end position="83"/>
    </location>
</feature>
<keyword evidence="1" id="KW-0812">Transmembrane</keyword>
<gene>
    <name evidence="2" type="ORF">SAMN02745178_00112</name>
</gene>
<keyword evidence="1" id="KW-0472">Membrane</keyword>
<name>A0A1T4W768_9FIRM</name>
<dbReference type="STRING" id="745368.SAMN02745178_00112"/>
<dbReference type="Proteomes" id="UP000190286">
    <property type="component" value="Unassembled WGS sequence"/>
</dbReference>
<organism evidence="2 3">
    <name type="scientific">Gemmiger formicilis</name>
    <dbReference type="NCBI Taxonomy" id="745368"/>
    <lineage>
        <taxon>Bacteria</taxon>
        <taxon>Bacillati</taxon>
        <taxon>Bacillota</taxon>
        <taxon>Clostridia</taxon>
        <taxon>Eubacteriales</taxon>
        <taxon>Gemmiger</taxon>
    </lineage>
</organism>